<gene>
    <name evidence="1" type="ORF">GS4_47_00040</name>
</gene>
<sequence length="112" mass="12157">MGTVDGGSDNSIERVHTGDVVQDWCSHMTVRELMAKLATAPPDAQVLISDNERGHCEELAVYRFDGARFPIAGGLCMGTATTDLDMRDLGDRPRTPATFVILSQFGEDGEEL</sequence>
<dbReference type="STRING" id="1223545.GS4_47_00040"/>
<comment type="caution">
    <text evidence="1">The sequence shown here is derived from an EMBL/GenBank/DDBJ whole genome shotgun (WGS) entry which is preliminary data.</text>
</comment>
<proteinExistence type="predicted"/>
<dbReference type="AlphaFoldDB" id="M0QQQ9"/>
<dbReference type="RefSeq" id="WP_007625614.1">
    <property type="nucleotide sequence ID" value="NZ_BANX01000047.1"/>
</dbReference>
<accession>M0QQQ9</accession>
<reference evidence="1 2" key="1">
    <citation type="submission" date="2013-01" db="EMBL/GenBank/DDBJ databases">
        <title>Whole genome shotgun sequence of Gordonia soli NBRC 108243.</title>
        <authorList>
            <person name="Isaki-Nakamura S."/>
            <person name="Hosoyama A."/>
            <person name="Tsuchikane K."/>
            <person name="Ando Y."/>
            <person name="Baba S."/>
            <person name="Ohji S."/>
            <person name="Hamada M."/>
            <person name="Tamura T."/>
            <person name="Yamazoe A."/>
            <person name="Yamazaki S."/>
            <person name="Fujita N."/>
        </authorList>
    </citation>
    <scope>NUCLEOTIDE SEQUENCE [LARGE SCALE GENOMIC DNA]</scope>
    <source>
        <strain evidence="1 2">NBRC 108243</strain>
    </source>
</reference>
<protein>
    <submittedName>
        <fullName evidence="1">Uncharacterized protein</fullName>
    </submittedName>
</protein>
<keyword evidence="2" id="KW-1185">Reference proteome</keyword>
<dbReference type="EMBL" id="BANX01000047">
    <property type="protein sequence ID" value="GAC71015.1"/>
    <property type="molecule type" value="Genomic_DNA"/>
</dbReference>
<evidence type="ECO:0000313" key="2">
    <source>
        <dbReference type="Proteomes" id="UP000011666"/>
    </source>
</evidence>
<evidence type="ECO:0000313" key="1">
    <source>
        <dbReference type="EMBL" id="GAC71015.1"/>
    </source>
</evidence>
<dbReference type="Proteomes" id="UP000011666">
    <property type="component" value="Unassembled WGS sequence"/>
</dbReference>
<organism evidence="1 2">
    <name type="scientific">Gordonia soli NBRC 108243</name>
    <dbReference type="NCBI Taxonomy" id="1223545"/>
    <lineage>
        <taxon>Bacteria</taxon>
        <taxon>Bacillati</taxon>
        <taxon>Actinomycetota</taxon>
        <taxon>Actinomycetes</taxon>
        <taxon>Mycobacteriales</taxon>
        <taxon>Gordoniaceae</taxon>
        <taxon>Gordonia</taxon>
    </lineage>
</organism>
<name>M0QQQ9_9ACTN</name>